<evidence type="ECO:0000313" key="2">
    <source>
        <dbReference type="Proteomes" id="UP001208131"/>
    </source>
</evidence>
<dbReference type="Proteomes" id="UP001208131">
    <property type="component" value="Unassembled WGS sequence"/>
</dbReference>
<sequence>MELGQKGKGRTFKLYHDVPKRYKATAADTARFEKFLKIMMKKRPTKVISQKYNSL</sequence>
<name>A0AAE3LLF8_9FIRM</name>
<dbReference type="RefSeq" id="WP_267301899.1">
    <property type="nucleotide sequence ID" value="NZ_JAOQJZ010000017.1"/>
</dbReference>
<evidence type="ECO:0000313" key="1">
    <source>
        <dbReference type="EMBL" id="MCU6706827.1"/>
    </source>
</evidence>
<gene>
    <name evidence="1" type="ORF">OCV57_12980</name>
</gene>
<comment type="caution">
    <text evidence="1">The sequence shown here is derived from an EMBL/GenBank/DDBJ whole genome shotgun (WGS) entry which is preliminary data.</text>
</comment>
<proteinExistence type="predicted"/>
<organism evidence="1 2">
    <name type="scientific">Hominimerdicola aceti</name>
    <dbReference type="NCBI Taxonomy" id="2981726"/>
    <lineage>
        <taxon>Bacteria</taxon>
        <taxon>Bacillati</taxon>
        <taxon>Bacillota</taxon>
        <taxon>Clostridia</taxon>
        <taxon>Eubacteriales</taxon>
        <taxon>Oscillospiraceae</taxon>
        <taxon>Hominimerdicola</taxon>
    </lineage>
</organism>
<accession>A0AAE3LLF8</accession>
<protein>
    <submittedName>
        <fullName evidence="1">Uncharacterized protein</fullName>
    </submittedName>
</protein>
<keyword evidence="2" id="KW-1185">Reference proteome</keyword>
<dbReference type="EMBL" id="JAOQJZ010000017">
    <property type="protein sequence ID" value="MCU6706827.1"/>
    <property type="molecule type" value="Genomic_DNA"/>
</dbReference>
<reference evidence="1 2" key="1">
    <citation type="journal article" date="2021" name="ISME Commun">
        <title>Automated analysis of genomic sequences facilitates high-throughput and comprehensive description of bacteria.</title>
        <authorList>
            <person name="Hitch T.C.A."/>
        </authorList>
    </citation>
    <scope>NUCLEOTIDE SEQUENCE [LARGE SCALE GENOMIC DNA]</scope>
    <source>
        <strain evidence="1 2">Sanger_31</strain>
    </source>
</reference>
<dbReference type="AlphaFoldDB" id="A0AAE3LLF8"/>